<dbReference type="SUPFAM" id="SSF57184">
    <property type="entry name" value="Growth factor receptor domain"/>
    <property type="match status" value="1"/>
</dbReference>
<feature type="region of interest" description="Disordered" evidence="1">
    <location>
        <begin position="129"/>
        <end position="162"/>
    </location>
</feature>
<dbReference type="EMBL" id="SIDB01000008">
    <property type="protein sequence ID" value="KAI3429234.1"/>
    <property type="molecule type" value="Genomic_DNA"/>
</dbReference>
<feature type="signal peptide" evidence="2">
    <location>
        <begin position="1"/>
        <end position="21"/>
    </location>
</feature>
<proteinExistence type="predicted"/>
<keyword evidence="4" id="KW-1185">Reference proteome</keyword>
<dbReference type="InterPro" id="IPR009030">
    <property type="entry name" value="Growth_fac_rcpt_cys_sf"/>
</dbReference>
<feature type="region of interest" description="Disordered" evidence="1">
    <location>
        <begin position="22"/>
        <end position="43"/>
    </location>
</feature>
<organism evidence="3 4">
    <name type="scientific">Chlorella vulgaris</name>
    <name type="common">Green alga</name>
    <dbReference type="NCBI Taxonomy" id="3077"/>
    <lineage>
        <taxon>Eukaryota</taxon>
        <taxon>Viridiplantae</taxon>
        <taxon>Chlorophyta</taxon>
        <taxon>core chlorophytes</taxon>
        <taxon>Trebouxiophyceae</taxon>
        <taxon>Chlorellales</taxon>
        <taxon>Chlorellaceae</taxon>
        <taxon>Chlorella clade</taxon>
        <taxon>Chlorella</taxon>
    </lineage>
</organism>
<dbReference type="Proteomes" id="UP001055712">
    <property type="component" value="Unassembled WGS sequence"/>
</dbReference>
<accession>A0A9D4YW05</accession>
<protein>
    <submittedName>
        <fullName evidence="3">Uncharacterized protein</fullName>
    </submittedName>
</protein>
<comment type="caution">
    <text evidence="3">The sequence shown here is derived from an EMBL/GenBank/DDBJ whole genome shotgun (WGS) entry which is preliminary data.</text>
</comment>
<keyword evidence="2" id="KW-0732">Signal</keyword>
<reference evidence="3" key="1">
    <citation type="journal article" date="2019" name="Plant J.">
        <title>Chlorella vulgaris genome assembly and annotation reveals the molecular basis for metabolic acclimation to high light conditions.</title>
        <authorList>
            <person name="Cecchin M."/>
            <person name="Marcolungo L."/>
            <person name="Rossato M."/>
            <person name="Girolomoni L."/>
            <person name="Cosentino E."/>
            <person name="Cuine S."/>
            <person name="Li-Beisson Y."/>
            <person name="Delledonne M."/>
            <person name="Ballottari M."/>
        </authorList>
    </citation>
    <scope>NUCLEOTIDE SEQUENCE</scope>
    <source>
        <strain evidence="3">211/11P</strain>
    </source>
</reference>
<name>A0A9D4YW05_CHLVU</name>
<feature type="compositionally biased region" description="Basic and acidic residues" evidence="1">
    <location>
        <begin position="134"/>
        <end position="149"/>
    </location>
</feature>
<gene>
    <name evidence="3" type="ORF">D9Q98_005333</name>
</gene>
<dbReference type="PROSITE" id="PS51257">
    <property type="entry name" value="PROKAR_LIPOPROTEIN"/>
    <property type="match status" value="1"/>
</dbReference>
<feature type="chain" id="PRO_5038701702" evidence="2">
    <location>
        <begin position="22"/>
        <end position="162"/>
    </location>
</feature>
<evidence type="ECO:0000313" key="3">
    <source>
        <dbReference type="EMBL" id="KAI3429234.1"/>
    </source>
</evidence>
<evidence type="ECO:0000256" key="1">
    <source>
        <dbReference type="SAM" id="MobiDB-lite"/>
    </source>
</evidence>
<evidence type="ECO:0000256" key="2">
    <source>
        <dbReference type="SAM" id="SignalP"/>
    </source>
</evidence>
<reference evidence="3" key="2">
    <citation type="submission" date="2020-11" db="EMBL/GenBank/DDBJ databases">
        <authorList>
            <person name="Cecchin M."/>
            <person name="Marcolungo L."/>
            <person name="Rossato M."/>
            <person name="Girolomoni L."/>
            <person name="Cosentino E."/>
            <person name="Cuine S."/>
            <person name="Li-Beisson Y."/>
            <person name="Delledonne M."/>
            <person name="Ballottari M."/>
        </authorList>
    </citation>
    <scope>NUCLEOTIDE SEQUENCE</scope>
    <source>
        <strain evidence="3">211/11P</strain>
        <tissue evidence="3">Whole cell</tissue>
    </source>
</reference>
<dbReference type="AlphaFoldDB" id="A0A9D4YW05"/>
<evidence type="ECO:0000313" key="4">
    <source>
        <dbReference type="Proteomes" id="UP001055712"/>
    </source>
</evidence>
<sequence>MSRNLLLVAALSLLLACAVDAKKPDGKPSKKPSKKPPACVAGEGGCDQCTKNGKKCEVCSPGTLPDGSPAPTGMYVTGKGACQACPDLGCAKCRKGSGTCVACVPGSALGKRKACVPCGDGFVVTKGRCKKAPKQPETKTETETEHSTENESGGGRNRPLML</sequence>